<dbReference type="EMBL" id="LSNE01000007">
    <property type="protein sequence ID" value="KXI28120.1"/>
    <property type="molecule type" value="Genomic_DNA"/>
</dbReference>
<dbReference type="GO" id="GO:0045892">
    <property type="term" value="P:negative regulation of DNA-templated transcription"/>
    <property type="evidence" value="ECO:0007669"/>
    <property type="project" value="TreeGrafter"/>
</dbReference>
<dbReference type="Proteomes" id="UP000070299">
    <property type="component" value="Unassembled WGS sequence"/>
</dbReference>
<dbReference type="PANTHER" id="PTHR37941">
    <property type="entry name" value="FUMARASE E-RELATED"/>
    <property type="match status" value="1"/>
</dbReference>
<dbReference type="SUPFAM" id="SSF158668">
    <property type="entry name" value="MtlR-like"/>
    <property type="match status" value="1"/>
</dbReference>
<accession>A0A135ZZ17</accession>
<dbReference type="AlphaFoldDB" id="A0A135ZZ17"/>
<reference evidence="2" key="1">
    <citation type="submission" date="2016-02" db="EMBL/GenBank/DDBJ databases">
        <authorList>
            <person name="Schultz-Johansen M."/>
            <person name="Glaring M.A."/>
            <person name="Bech P.K."/>
            <person name="Stougaard P."/>
        </authorList>
    </citation>
    <scope>NUCLEOTIDE SEQUENCE [LARGE SCALE GENOMIC DNA]</scope>
    <source>
        <strain evidence="2">S66</strain>
    </source>
</reference>
<evidence type="ECO:0000313" key="1">
    <source>
        <dbReference type="EMBL" id="KXI28120.1"/>
    </source>
</evidence>
<evidence type="ECO:0000313" key="2">
    <source>
        <dbReference type="Proteomes" id="UP000070299"/>
    </source>
</evidence>
<dbReference type="RefSeq" id="WP_068378129.1">
    <property type="nucleotide sequence ID" value="NZ_LSNE01000007.1"/>
</dbReference>
<proteinExistence type="predicted"/>
<gene>
    <name evidence="1" type="ORF">AX660_17190</name>
</gene>
<dbReference type="InterPro" id="IPR007761">
    <property type="entry name" value="MtlR-like"/>
</dbReference>
<name>A0A135ZZ17_9ALTE</name>
<dbReference type="OrthoDB" id="9814134at2"/>
<dbReference type="STRING" id="1799789.AX660_17190"/>
<keyword evidence="2" id="KW-1185">Reference proteome</keyword>
<organism evidence="1 2">
    <name type="scientific">Paraglaciecola hydrolytica</name>
    <dbReference type="NCBI Taxonomy" id="1799789"/>
    <lineage>
        <taxon>Bacteria</taxon>
        <taxon>Pseudomonadati</taxon>
        <taxon>Pseudomonadota</taxon>
        <taxon>Gammaproteobacteria</taxon>
        <taxon>Alteromonadales</taxon>
        <taxon>Alteromonadaceae</taxon>
        <taxon>Paraglaciecola</taxon>
    </lineage>
</organism>
<comment type="caution">
    <text evidence="1">The sequence shown here is derived from an EMBL/GenBank/DDBJ whole genome shotgun (WGS) entry which is preliminary data.</text>
</comment>
<dbReference type="Pfam" id="PF05068">
    <property type="entry name" value="MtlR"/>
    <property type="match status" value="1"/>
</dbReference>
<dbReference type="InterPro" id="IPR038026">
    <property type="entry name" value="MtlR-like_sf"/>
</dbReference>
<sequence>MDDDQLKNSVGFLNKIIGGTINGLPEHVREPLIAVSQFRQTLVDESDRGCALMAAAYLDERLADLLKAYLVDDRSVVGQMFDFNGPFGTFSSRIDSAYTLGLLPRNVRADIQLVRKIRNDFAHVSKPITFEDQPIISRCQALCLDGKESTARPRGKFTRSMMAAVGVIEVSLQNIERRTVQPDHDISINQKGIDALRSFLEEKGLKELLELVQ</sequence>
<dbReference type="Gene3D" id="1.20.120.330">
    <property type="entry name" value="Nucleotidyltransferases domain 2"/>
    <property type="match status" value="1"/>
</dbReference>
<dbReference type="PANTHER" id="PTHR37941:SF1">
    <property type="entry name" value="FUMARASE E-RELATED"/>
    <property type="match status" value="1"/>
</dbReference>
<protein>
    <submittedName>
        <fullName evidence="1">Uncharacterized protein</fullName>
    </submittedName>
</protein>